<dbReference type="AlphaFoldDB" id="A0ABD2QM52"/>
<gene>
    <name evidence="1" type="ORF">Ciccas_000720</name>
</gene>
<sequence length="116" mass="13122">MMRDSERDSELTFACAMKTAHEAEALSGVDKGGESWGNYHIFLPVACLYTTRLITCNDSISMYMYIYLHFLTFAARTAEPIPDHHLPLLARLIFQTRVDTAPLPLLAFANLLKQID</sequence>
<keyword evidence="2" id="KW-1185">Reference proteome</keyword>
<proteinExistence type="predicted"/>
<name>A0ABD2QM52_9PLAT</name>
<reference evidence="1 2" key="1">
    <citation type="submission" date="2024-11" db="EMBL/GenBank/DDBJ databases">
        <title>Adaptive evolution of stress response genes in parasites aligns with host niche diversity.</title>
        <authorList>
            <person name="Hahn C."/>
            <person name="Resl P."/>
        </authorList>
    </citation>
    <scope>NUCLEOTIDE SEQUENCE [LARGE SCALE GENOMIC DNA]</scope>
    <source>
        <strain evidence="1">EGGRZ-B1_66</strain>
        <tissue evidence="1">Body</tissue>
    </source>
</reference>
<evidence type="ECO:0000313" key="2">
    <source>
        <dbReference type="Proteomes" id="UP001626550"/>
    </source>
</evidence>
<accession>A0ABD2QM52</accession>
<comment type="caution">
    <text evidence="1">The sequence shown here is derived from an EMBL/GenBank/DDBJ whole genome shotgun (WGS) entry which is preliminary data.</text>
</comment>
<organism evidence="1 2">
    <name type="scientific">Cichlidogyrus casuarinus</name>
    <dbReference type="NCBI Taxonomy" id="1844966"/>
    <lineage>
        <taxon>Eukaryota</taxon>
        <taxon>Metazoa</taxon>
        <taxon>Spiralia</taxon>
        <taxon>Lophotrochozoa</taxon>
        <taxon>Platyhelminthes</taxon>
        <taxon>Monogenea</taxon>
        <taxon>Monopisthocotylea</taxon>
        <taxon>Dactylogyridea</taxon>
        <taxon>Ancyrocephalidae</taxon>
        <taxon>Cichlidogyrus</taxon>
    </lineage>
</organism>
<protein>
    <submittedName>
        <fullName evidence="1">Uncharacterized protein</fullName>
    </submittedName>
</protein>
<dbReference type="Proteomes" id="UP001626550">
    <property type="component" value="Unassembled WGS sequence"/>
</dbReference>
<evidence type="ECO:0000313" key="1">
    <source>
        <dbReference type="EMBL" id="KAL3320612.1"/>
    </source>
</evidence>
<dbReference type="EMBL" id="JBJKFK010000041">
    <property type="protein sequence ID" value="KAL3320612.1"/>
    <property type="molecule type" value="Genomic_DNA"/>
</dbReference>